<evidence type="ECO:0000256" key="1">
    <source>
        <dbReference type="ARBA" id="ARBA00022737"/>
    </source>
</evidence>
<evidence type="ECO:0000256" key="2">
    <source>
        <dbReference type="SAM" id="SignalP"/>
    </source>
</evidence>
<reference evidence="4" key="2">
    <citation type="submission" date="2022-04" db="EMBL/GenBank/DDBJ databases">
        <title>Complete Genome Sequence of Flavobacterium sediminilitoris YSM-43, Isolated from a Tidal Sediment.</title>
        <authorList>
            <person name="Lee P.A."/>
        </authorList>
    </citation>
    <scope>NUCLEOTIDE SEQUENCE</scope>
    <source>
        <strain evidence="4">YSM-43</strain>
    </source>
</reference>
<dbReference type="CDD" id="cd15482">
    <property type="entry name" value="Sialidase_non-viral"/>
    <property type="match status" value="2"/>
</dbReference>
<feature type="domain" description="Sortilin N-terminal" evidence="3">
    <location>
        <begin position="115"/>
        <end position="245"/>
    </location>
</feature>
<organism evidence="4 5">
    <name type="scientific">Flavobacterium sediminilitoris</name>
    <dbReference type="NCBI Taxonomy" id="2024526"/>
    <lineage>
        <taxon>Bacteria</taxon>
        <taxon>Pseudomonadati</taxon>
        <taxon>Bacteroidota</taxon>
        <taxon>Flavobacteriia</taxon>
        <taxon>Flavobacteriales</taxon>
        <taxon>Flavobacteriaceae</taxon>
        <taxon>Flavobacterium</taxon>
    </lineage>
</organism>
<feature type="domain" description="Sortilin N-terminal" evidence="3">
    <location>
        <begin position="697"/>
        <end position="782"/>
    </location>
</feature>
<dbReference type="EMBL" id="CP090145">
    <property type="protein sequence ID" value="UOX34729.1"/>
    <property type="molecule type" value="Genomic_DNA"/>
</dbReference>
<dbReference type="Proteomes" id="UP000830454">
    <property type="component" value="Chromosome"/>
</dbReference>
<dbReference type="InterPro" id="IPR050310">
    <property type="entry name" value="VPS10-sortilin"/>
</dbReference>
<dbReference type="SUPFAM" id="SSF50939">
    <property type="entry name" value="Sialidases"/>
    <property type="match status" value="2"/>
</dbReference>
<protein>
    <submittedName>
        <fullName evidence="4">Glycosyl hydrolase</fullName>
    </submittedName>
</protein>
<dbReference type="InterPro" id="IPR036278">
    <property type="entry name" value="Sialidase_sf"/>
</dbReference>
<dbReference type="Pfam" id="PF15902">
    <property type="entry name" value="Sortilin-Vps10"/>
    <property type="match status" value="2"/>
</dbReference>
<reference evidence="4" key="1">
    <citation type="submission" date="2021-12" db="EMBL/GenBank/DDBJ databases">
        <authorList>
            <person name="Cha I.-T."/>
            <person name="Lee K.-E."/>
            <person name="Park S.-J."/>
        </authorList>
    </citation>
    <scope>NUCLEOTIDE SEQUENCE</scope>
    <source>
        <strain evidence="4">YSM-43</strain>
    </source>
</reference>
<gene>
    <name evidence="4" type="ORF">LXD69_04295</name>
</gene>
<sequence length="932" mass="105263">MKNKIVLLFLVFQSFIWAQTDMFSDVELKSIGPTIMSGRIVDLAVNPENPTEFYAAYASGGLWYTKNNGMSFEPVMDEALTQNCGSVTVDWKTGTIWVGTGEVNSSRSSYAGIGVLKSTDKGKTWTNIGLQDSHHISRIWVNPKNNNEIVVAALGHLYTSNDERGVFKTIDGGKTWKKALFINKDTGIIDLSVAPNNSNIMYAAAWERERKAWNFKGNGESSGIYKSEDAGSTWKLISTKESGFPNNVGVGRIGLAAFNENVIYAVLDNQNNRPQSTISDKSKLPMPEMFSAPGEVFIQKSNKEINAYLKKHGLREKYRAQTIKNWVEKGEMQPSEVKKVLQDANKALFETEVIGCEIYKSIDGGKSWKRTHDDFIDDMYYSYGYYFGIISVDPSNENRIYMGGVPLLFSEDGGKTIVSINKDNVHADHHVTWVNPKNPNHIINGNDGGINISYDNGEHWIKCNNNAVGQFYAVNIDYNNSYNVYGGLQDNGVWVGNNNYYPSTSWHQDGKYPYESLMGGDGMQIQIDNRNPDIVFTGYQFGNYYRIDRSKNKMDFISPKAKKDEKPLRFNWQTPILLSSHNQDILYMGSNFLHRSMNQGETWEKISPDLTKGAVEGNVAFGTITSFSESKIQFGLFYVGSDDGLIHVSKDGGATWQKISNNLPQNLWVSRVKASAFKKERVYVTLNGYRNDDFKSYVYVSDDYGITWQDISANLPQSPVNVILEDTENENLLFVGTDNGLFVSLNKGKSWEDFSSEMPNVAVHDLVIQPKAKELIVGTHGRSLYKVGIDELQKLTSDILNKSLFVYEVPSIKKSERWGNSWSQWGKPYEPKTEIWFYSNSNEEVEMIIENEKGIVVFSKKITAKKGLNLVNYDYTLSDDVIAKWKKKDKKAVFEKARNGKQYVLPAKYSIHIKKGNETVFTNLEVVENKKA</sequence>
<keyword evidence="4" id="KW-0378">Hydrolase</keyword>
<dbReference type="PANTHER" id="PTHR12106:SF27">
    <property type="entry name" value="SORTILIN-RELATED RECEPTOR"/>
    <property type="match status" value="1"/>
</dbReference>
<keyword evidence="2" id="KW-0732">Signal</keyword>
<feature type="signal peptide" evidence="2">
    <location>
        <begin position="1"/>
        <end position="18"/>
    </location>
</feature>
<name>A0ABY4HSH1_9FLAO</name>
<evidence type="ECO:0000259" key="3">
    <source>
        <dbReference type="Pfam" id="PF15902"/>
    </source>
</evidence>
<keyword evidence="1" id="KW-0677">Repeat</keyword>
<evidence type="ECO:0000313" key="4">
    <source>
        <dbReference type="EMBL" id="UOX34729.1"/>
    </source>
</evidence>
<dbReference type="RefSeq" id="WP_246917779.1">
    <property type="nucleotide sequence ID" value="NZ_CP090145.1"/>
</dbReference>
<dbReference type="Gene3D" id="2.130.10.10">
    <property type="entry name" value="YVTN repeat-like/Quinoprotein amine dehydrogenase"/>
    <property type="match status" value="4"/>
</dbReference>
<dbReference type="PANTHER" id="PTHR12106">
    <property type="entry name" value="SORTILIN RELATED"/>
    <property type="match status" value="1"/>
</dbReference>
<dbReference type="InterPro" id="IPR031778">
    <property type="entry name" value="Sortilin_N"/>
</dbReference>
<dbReference type="InterPro" id="IPR015943">
    <property type="entry name" value="WD40/YVTN_repeat-like_dom_sf"/>
</dbReference>
<feature type="chain" id="PRO_5045817943" evidence="2">
    <location>
        <begin position="19"/>
        <end position="932"/>
    </location>
</feature>
<keyword evidence="5" id="KW-1185">Reference proteome</keyword>
<proteinExistence type="predicted"/>
<evidence type="ECO:0000313" key="5">
    <source>
        <dbReference type="Proteomes" id="UP000830454"/>
    </source>
</evidence>
<dbReference type="GO" id="GO:0016787">
    <property type="term" value="F:hydrolase activity"/>
    <property type="evidence" value="ECO:0007669"/>
    <property type="project" value="UniProtKB-KW"/>
</dbReference>
<accession>A0ABY4HSH1</accession>